<organism evidence="1 2">
    <name type="scientific">Bacillus anthracis</name>
    <name type="common">anthrax bacterium</name>
    <dbReference type="NCBI Taxonomy" id="1392"/>
    <lineage>
        <taxon>Bacteria</taxon>
        <taxon>Bacillati</taxon>
        <taxon>Bacillota</taxon>
        <taxon>Bacilli</taxon>
        <taxon>Bacillales</taxon>
        <taxon>Bacillaceae</taxon>
        <taxon>Bacillus</taxon>
        <taxon>Bacillus cereus group</taxon>
    </lineage>
</organism>
<dbReference type="AlphaFoldDB" id="A0A0J1HX94"/>
<dbReference type="EMBL" id="LDPG01000007">
    <property type="protein sequence ID" value="KLV18303.1"/>
    <property type="molecule type" value="Genomic_DNA"/>
</dbReference>
<proteinExistence type="predicted"/>
<dbReference type="RefSeq" id="WP_016121612.1">
    <property type="nucleotide sequence ID" value="NZ_LDPG01000007.1"/>
</dbReference>
<sequence>MYFCVICNEPGDVIVDNQKESWCLCQNHLQEFGKEKLELEGDGYISDFAALIHENTSCDISGATENLWRYTTNGLTGRIHIILTYEKLLNLINGKLMPKEYIKLIEKFGLIKELDIHSNSLNQ</sequence>
<evidence type="ECO:0000313" key="2">
    <source>
        <dbReference type="Proteomes" id="UP000035904"/>
    </source>
</evidence>
<gene>
    <name evidence="1" type="ORF">ABW01_13050</name>
</gene>
<evidence type="ECO:0000313" key="1">
    <source>
        <dbReference type="EMBL" id="KLV18303.1"/>
    </source>
</evidence>
<dbReference type="PATRIC" id="fig|1392.242.peg.5635"/>
<reference evidence="1 2" key="1">
    <citation type="submission" date="2015-05" db="EMBL/GenBank/DDBJ databases">
        <title>Whole genome sequence and identification of bacterial endophytes from Costus igneus.</title>
        <authorList>
            <person name="Lee Y.P."/>
            <person name="Gan H.M."/>
            <person name="Eng W."/>
            <person name="Wheatley M.S."/>
            <person name="Caraballo A."/>
            <person name="Polter S."/>
            <person name="Savka M.A."/>
            <person name="Hudson A.O."/>
        </authorList>
    </citation>
    <scope>NUCLEOTIDE SEQUENCE [LARGE SCALE GENOMIC DNA]</scope>
    <source>
        <strain evidence="1 2">RIT375</strain>
    </source>
</reference>
<name>A0A0J1HX94_BACAN</name>
<accession>A0A0J1HX94</accession>
<protein>
    <submittedName>
        <fullName evidence="1">Uncharacterized protein</fullName>
    </submittedName>
</protein>
<comment type="caution">
    <text evidence="1">The sequence shown here is derived from an EMBL/GenBank/DDBJ whole genome shotgun (WGS) entry which is preliminary data.</text>
</comment>
<dbReference type="Proteomes" id="UP000035904">
    <property type="component" value="Unassembled WGS sequence"/>
</dbReference>